<dbReference type="AlphaFoldDB" id="A0A6C0BUV6"/>
<organism evidence="2">
    <name type="scientific">viral metagenome</name>
    <dbReference type="NCBI Taxonomy" id="1070528"/>
    <lineage>
        <taxon>unclassified sequences</taxon>
        <taxon>metagenomes</taxon>
        <taxon>organismal metagenomes</taxon>
    </lineage>
</organism>
<name>A0A6C0BUV6_9ZZZZ</name>
<dbReference type="EMBL" id="MN739245">
    <property type="protein sequence ID" value="QHS95198.1"/>
    <property type="molecule type" value="Genomic_DNA"/>
</dbReference>
<keyword evidence="1" id="KW-1133">Transmembrane helix</keyword>
<proteinExistence type="predicted"/>
<feature type="transmembrane region" description="Helical" evidence="1">
    <location>
        <begin position="504"/>
        <end position="525"/>
    </location>
</feature>
<accession>A0A6C0BUV6</accession>
<evidence type="ECO:0000313" key="2">
    <source>
        <dbReference type="EMBL" id="QHS95198.1"/>
    </source>
</evidence>
<keyword evidence="1" id="KW-0812">Transmembrane</keyword>
<sequence>MVDCDKFKPTGNKPESSFNNNKDERDKFLYCNKYCPTGDHYIEFNIDNVQISNGPGDLTNCKKCSKLDIGRKPDEYNDYIDQCNRTGNEDNWKQNQMNYYNSLNISSPGQQSVNLLTGLNWSYASYLNNPKRHYRNINDLSKIKDEQIGVNTDFCQEERRKGNDGFRNFNNNPSLKRKLTIGCQIHKYYEDTDFPVSDNFLEERFPTRKNDITKLRREINSRFGGNVKIDPDIISKWIQYGDNMSPNEQDRNSNIIDALNNINVGDTYPPEIIIFQEVSEYEALLFGDPQQATDRLRNELIDVFSGVGENQSFEICMNSKLDNNLVKYCNNKSHVEIQEDIKNLSSISEIKPCQIDYIEDKLKKISIINFNEAHECMELLNLSETCLSKLPVSTKMLQTAHLIFQVVGLDNINLNEISVGSKEYQQLTSLIHRLTPYIKTSIERIIEISKQYESKTCGQISTTTHMLDTLYTDLFIKSKEVSVNFDAFKFIPTFLIKDTNIEEFVRTIILMVIAISAVYVLLLVIRNPYIPPSK</sequence>
<evidence type="ECO:0000256" key="1">
    <source>
        <dbReference type="SAM" id="Phobius"/>
    </source>
</evidence>
<reference evidence="2" key="1">
    <citation type="journal article" date="2020" name="Nature">
        <title>Giant virus diversity and host interactions through global metagenomics.</title>
        <authorList>
            <person name="Schulz F."/>
            <person name="Roux S."/>
            <person name="Paez-Espino D."/>
            <person name="Jungbluth S."/>
            <person name="Walsh D.A."/>
            <person name="Denef V.J."/>
            <person name="McMahon K.D."/>
            <person name="Konstantinidis K.T."/>
            <person name="Eloe-Fadrosh E.A."/>
            <person name="Kyrpides N.C."/>
            <person name="Woyke T."/>
        </authorList>
    </citation>
    <scope>NUCLEOTIDE SEQUENCE</scope>
    <source>
        <strain evidence="2">GVMAG-M-3300018428-35</strain>
    </source>
</reference>
<protein>
    <submittedName>
        <fullName evidence="2">Uncharacterized protein</fullName>
    </submittedName>
</protein>
<keyword evidence="1" id="KW-0472">Membrane</keyword>